<gene>
    <name evidence="1" type="ORF">S01H4_10163</name>
</gene>
<protein>
    <submittedName>
        <fullName evidence="1">Uncharacterized protein</fullName>
    </submittedName>
</protein>
<sequence>MTNNHILAKDITIALYNAYGSDTGILFGIPANCRKAVETIVRLTLDKA</sequence>
<accession>X0ZP54</accession>
<proteinExistence type="predicted"/>
<comment type="caution">
    <text evidence="1">The sequence shown here is derived from an EMBL/GenBank/DDBJ whole genome shotgun (WGS) entry which is preliminary data.</text>
</comment>
<dbReference type="EMBL" id="BART01003831">
    <property type="protein sequence ID" value="GAG62178.1"/>
    <property type="molecule type" value="Genomic_DNA"/>
</dbReference>
<reference evidence="1" key="1">
    <citation type="journal article" date="2014" name="Front. Microbiol.">
        <title>High frequency of phylogenetically diverse reductive dehalogenase-homologous genes in deep subseafloor sedimentary metagenomes.</title>
        <authorList>
            <person name="Kawai M."/>
            <person name="Futagami T."/>
            <person name="Toyoda A."/>
            <person name="Takaki Y."/>
            <person name="Nishi S."/>
            <person name="Hori S."/>
            <person name="Arai W."/>
            <person name="Tsubouchi T."/>
            <person name="Morono Y."/>
            <person name="Uchiyama I."/>
            <person name="Ito T."/>
            <person name="Fujiyama A."/>
            <person name="Inagaki F."/>
            <person name="Takami H."/>
        </authorList>
    </citation>
    <scope>NUCLEOTIDE SEQUENCE</scope>
    <source>
        <strain evidence="1">Expedition CK06-06</strain>
    </source>
</reference>
<dbReference type="AlphaFoldDB" id="X0ZP54"/>
<evidence type="ECO:0000313" key="1">
    <source>
        <dbReference type="EMBL" id="GAG62178.1"/>
    </source>
</evidence>
<name>X0ZP54_9ZZZZ</name>
<organism evidence="1">
    <name type="scientific">marine sediment metagenome</name>
    <dbReference type="NCBI Taxonomy" id="412755"/>
    <lineage>
        <taxon>unclassified sequences</taxon>
        <taxon>metagenomes</taxon>
        <taxon>ecological metagenomes</taxon>
    </lineage>
</organism>